<evidence type="ECO:0000256" key="8">
    <source>
        <dbReference type="ARBA" id="ARBA00023186"/>
    </source>
</evidence>
<dbReference type="Proteomes" id="UP000295164">
    <property type="component" value="Unassembled WGS sequence"/>
</dbReference>
<keyword evidence="14" id="KW-1185">Reference proteome</keyword>
<dbReference type="InterPro" id="IPR013126">
    <property type="entry name" value="Hsp_70_fam"/>
</dbReference>
<dbReference type="Gene3D" id="3.30.420.40">
    <property type="match status" value="2"/>
</dbReference>
<keyword evidence="7 9" id="KW-0346">Stress response</keyword>
<dbReference type="InterPro" id="IPR029048">
    <property type="entry name" value="HSP70_C_sf"/>
</dbReference>
<protein>
    <recommendedName>
        <fullName evidence="3 9">Chaperone protein DnaK</fullName>
    </recommendedName>
    <alternativeName>
        <fullName evidence="9">HSP70</fullName>
    </alternativeName>
    <alternativeName>
        <fullName evidence="9">Heat shock 70 kDa protein</fullName>
    </alternativeName>
    <alternativeName>
        <fullName evidence="9">Heat shock protein 70</fullName>
    </alternativeName>
</protein>
<evidence type="ECO:0000256" key="4">
    <source>
        <dbReference type="ARBA" id="ARBA00022553"/>
    </source>
</evidence>
<name>A0A4R4E6E3_9BACT</name>
<dbReference type="Gene3D" id="2.60.34.10">
    <property type="entry name" value="Substrate Binding Domain Of DNAk, Chain A, domain 1"/>
    <property type="match status" value="1"/>
</dbReference>
<evidence type="ECO:0000256" key="6">
    <source>
        <dbReference type="ARBA" id="ARBA00022840"/>
    </source>
</evidence>
<keyword evidence="11" id="KW-0175">Coiled coil</keyword>
<dbReference type="GO" id="GO:0051082">
    <property type="term" value="F:unfolded protein binding"/>
    <property type="evidence" value="ECO:0007669"/>
    <property type="project" value="InterPro"/>
</dbReference>
<dbReference type="AlphaFoldDB" id="A0A4R4E6E3"/>
<dbReference type="FunFam" id="1.20.1270.10:FF:000001">
    <property type="entry name" value="Molecular chaperone DnaK"/>
    <property type="match status" value="1"/>
</dbReference>
<dbReference type="PROSITE" id="PS00297">
    <property type="entry name" value="HSP70_1"/>
    <property type="match status" value="1"/>
</dbReference>
<evidence type="ECO:0000256" key="3">
    <source>
        <dbReference type="ARBA" id="ARBA00014415"/>
    </source>
</evidence>
<dbReference type="SUPFAM" id="SSF100934">
    <property type="entry name" value="Heat shock protein 70kD (HSP70), C-terminal subdomain"/>
    <property type="match status" value="1"/>
</dbReference>
<dbReference type="SUPFAM" id="SSF53067">
    <property type="entry name" value="Actin-like ATPase domain"/>
    <property type="match status" value="2"/>
</dbReference>
<dbReference type="Pfam" id="PF00012">
    <property type="entry name" value="HSP70"/>
    <property type="match status" value="1"/>
</dbReference>
<dbReference type="PROSITE" id="PS01036">
    <property type="entry name" value="HSP70_3"/>
    <property type="match status" value="1"/>
</dbReference>
<keyword evidence="5 9" id="KW-0547">Nucleotide-binding</keyword>
<accession>A0A4R4E6E3</accession>
<dbReference type="InterPro" id="IPR012725">
    <property type="entry name" value="Chaperone_DnaK"/>
</dbReference>
<evidence type="ECO:0000256" key="7">
    <source>
        <dbReference type="ARBA" id="ARBA00023016"/>
    </source>
</evidence>
<dbReference type="EMBL" id="SKFH01000007">
    <property type="protein sequence ID" value="TCZ73268.1"/>
    <property type="molecule type" value="Genomic_DNA"/>
</dbReference>
<dbReference type="CDD" id="cd10234">
    <property type="entry name" value="ASKHA_NBD_HSP70_DnaK-like"/>
    <property type="match status" value="1"/>
</dbReference>
<evidence type="ECO:0000256" key="11">
    <source>
        <dbReference type="SAM" id="Coils"/>
    </source>
</evidence>
<feature type="coiled-coil region" evidence="11">
    <location>
        <begin position="501"/>
        <end position="528"/>
    </location>
</feature>
<evidence type="ECO:0000313" key="13">
    <source>
        <dbReference type="EMBL" id="TCZ73268.1"/>
    </source>
</evidence>
<feature type="modified residue" description="Phosphothreonine; by autocatalysis" evidence="9">
    <location>
        <position position="197"/>
    </location>
</feature>
<comment type="caution">
    <text evidence="13">The sequence shown here is derived from an EMBL/GenBank/DDBJ whole genome shotgun (WGS) entry which is preliminary data.</text>
</comment>
<sequence length="636" mass="68522">MGKIIGIDLGTTNSCVAVMEGNEPVVIANDEGRRTTPSVVAFLKNGERKVGDPAKRQAITNPQNTIMSVKRFMGRRFDEVSEEISHWSYKVAKGDNNTVRIDIDGRLYTPQEISAMVLQKMKKTAEDYLGQEVTDAVITVPAYFNDAQRQATKEAGEIAGLNVRRIVNEPTAAALAYGLDKGGKDHHIAVFDLGGGTFDISVLELGEGVFEVKSTNGDTHLGGDDFDKVIMDWLAEEFRGDENVDLRKDPMALQRLKEAAEKAKVELSSSSETEINLPYITAIDGVPKHLVKKLTRAKFEQLADTLFARCLKPCEQALKDAGLSISQIDEVIMVGGSTRIPKVGEIVEKFFGKKPNRGVNPDEVVAIGAAIQGAVLTGEVKDVLLLDVTPLSLGIETMGGVMTTLIPSNTTIPTKKSETFSTASDNQPGVQIHVLQGERPMATQNKSLGVFNLDGIPPAPRGVPQIEVIFDIDANGILHVTAKDKGTNKEQKIRIEAGSGLSKEEVEKMKAEARANEATDKAEKERVEKLNSADSLIFQTEKQLKEFGDKVPEDKKAPIETALTQLKDAHKSQDLGAIDTAMAALNAAWTSASESMYNQAGGQPGGPDMGGQPGGQQGQPGGGSENVTDAEFEEVK</sequence>
<reference evidence="13 14" key="1">
    <citation type="submission" date="2019-03" db="EMBL/GenBank/DDBJ databases">
        <authorList>
            <person name="Kim M.K.M."/>
        </authorList>
    </citation>
    <scope>NUCLEOTIDE SEQUENCE [LARGE SCALE GENOMIC DNA]</scope>
    <source>
        <strain evidence="13 14">17J68-15</strain>
    </source>
</reference>
<keyword evidence="8 9" id="KW-0143">Chaperone</keyword>
<dbReference type="GO" id="GO:0005524">
    <property type="term" value="F:ATP binding"/>
    <property type="evidence" value="ECO:0007669"/>
    <property type="project" value="UniProtKB-UniRule"/>
</dbReference>
<dbReference type="InterPro" id="IPR029047">
    <property type="entry name" value="HSP70_peptide-bd_sf"/>
</dbReference>
<evidence type="ECO:0000256" key="12">
    <source>
        <dbReference type="SAM" id="MobiDB-lite"/>
    </source>
</evidence>
<dbReference type="FunFam" id="2.60.34.10:FF:000014">
    <property type="entry name" value="Chaperone protein DnaK HSP70"/>
    <property type="match status" value="1"/>
</dbReference>
<dbReference type="GO" id="GO:0140662">
    <property type="term" value="F:ATP-dependent protein folding chaperone"/>
    <property type="evidence" value="ECO:0007669"/>
    <property type="project" value="InterPro"/>
</dbReference>
<dbReference type="PANTHER" id="PTHR19375">
    <property type="entry name" value="HEAT SHOCK PROTEIN 70KDA"/>
    <property type="match status" value="1"/>
</dbReference>
<comment type="function">
    <text evidence="1 9">Acts as a chaperone.</text>
</comment>
<evidence type="ECO:0000256" key="2">
    <source>
        <dbReference type="ARBA" id="ARBA00007381"/>
    </source>
</evidence>
<dbReference type="RefSeq" id="WP_131851287.1">
    <property type="nucleotide sequence ID" value="NZ_SKFH01000007.1"/>
</dbReference>
<gene>
    <name evidence="9 13" type="primary">dnaK</name>
    <name evidence="13" type="ORF">E0486_06230</name>
</gene>
<comment type="similarity">
    <text evidence="2 9 10">Belongs to the heat shock protein 70 family.</text>
</comment>
<dbReference type="InterPro" id="IPR043129">
    <property type="entry name" value="ATPase_NBD"/>
</dbReference>
<evidence type="ECO:0000256" key="10">
    <source>
        <dbReference type="RuleBase" id="RU003322"/>
    </source>
</evidence>
<evidence type="ECO:0000256" key="1">
    <source>
        <dbReference type="ARBA" id="ARBA00002290"/>
    </source>
</evidence>
<dbReference type="Gene3D" id="3.90.640.10">
    <property type="entry name" value="Actin, Chain A, domain 4"/>
    <property type="match status" value="1"/>
</dbReference>
<proteinExistence type="evidence at transcript level"/>
<comment type="induction">
    <text evidence="9">By stress conditions e.g. heat shock.</text>
</comment>
<dbReference type="OrthoDB" id="9766019at2"/>
<dbReference type="PROSITE" id="PS00329">
    <property type="entry name" value="HSP70_2"/>
    <property type="match status" value="1"/>
</dbReference>
<dbReference type="HAMAP" id="MF_00332">
    <property type="entry name" value="DnaK"/>
    <property type="match status" value="1"/>
</dbReference>
<dbReference type="NCBIfam" id="TIGR02350">
    <property type="entry name" value="prok_dnaK"/>
    <property type="match status" value="1"/>
</dbReference>
<dbReference type="Gene3D" id="1.20.1270.10">
    <property type="match status" value="1"/>
</dbReference>
<evidence type="ECO:0000256" key="9">
    <source>
        <dbReference type="HAMAP-Rule" id="MF_00332"/>
    </source>
</evidence>
<dbReference type="InterPro" id="IPR018181">
    <property type="entry name" value="Heat_shock_70_CS"/>
</dbReference>
<keyword evidence="4 9" id="KW-0597">Phosphoprotein</keyword>
<dbReference type="PRINTS" id="PR00301">
    <property type="entry name" value="HEATSHOCK70"/>
</dbReference>
<dbReference type="GO" id="GO:0005737">
    <property type="term" value="C:cytoplasm"/>
    <property type="evidence" value="ECO:0007669"/>
    <property type="project" value="UniProtKB-ARBA"/>
</dbReference>
<feature type="compositionally biased region" description="Gly residues" evidence="12">
    <location>
        <begin position="602"/>
        <end position="624"/>
    </location>
</feature>
<dbReference type="SUPFAM" id="SSF100920">
    <property type="entry name" value="Heat shock protein 70kD (HSP70), peptide-binding domain"/>
    <property type="match status" value="1"/>
</dbReference>
<dbReference type="FunFam" id="3.30.420.40:FF:000020">
    <property type="entry name" value="Chaperone protein HscA homolog"/>
    <property type="match status" value="1"/>
</dbReference>
<dbReference type="FunFam" id="3.30.420.40:FF:000004">
    <property type="entry name" value="Molecular chaperone DnaK"/>
    <property type="match status" value="1"/>
</dbReference>
<dbReference type="FunFam" id="3.90.640.10:FF:000003">
    <property type="entry name" value="Molecular chaperone DnaK"/>
    <property type="match status" value="1"/>
</dbReference>
<dbReference type="NCBIfam" id="NF003520">
    <property type="entry name" value="PRK05183.1"/>
    <property type="match status" value="1"/>
</dbReference>
<keyword evidence="6 9" id="KW-0067">ATP-binding</keyword>
<evidence type="ECO:0000313" key="14">
    <source>
        <dbReference type="Proteomes" id="UP000295164"/>
    </source>
</evidence>
<organism evidence="13 14">
    <name type="scientific">Flaviaesturariibacter aridisoli</name>
    <dbReference type="NCBI Taxonomy" id="2545761"/>
    <lineage>
        <taxon>Bacteria</taxon>
        <taxon>Pseudomonadati</taxon>
        <taxon>Bacteroidota</taxon>
        <taxon>Chitinophagia</taxon>
        <taxon>Chitinophagales</taxon>
        <taxon>Chitinophagaceae</taxon>
        <taxon>Flaviaestuariibacter</taxon>
    </lineage>
</organism>
<evidence type="ECO:0000256" key="5">
    <source>
        <dbReference type="ARBA" id="ARBA00022741"/>
    </source>
</evidence>
<dbReference type="NCBIfam" id="NF001413">
    <property type="entry name" value="PRK00290.1"/>
    <property type="match status" value="1"/>
</dbReference>
<feature type="region of interest" description="Disordered" evidence="12">
    <location>
        <begin position="596"/>
        <end position="636"/>
    </location>
</feature>